<name>A0A143PJ36_LUTPR</name>
<evidence type="ECO:0000256" key="1">
    <source>
        <dbReference type="ARBA" id="ARBA00004651"/>
    </source>
</evidence>
<evidence type="ECO:0000256" key="5">
    <source>
        <dbReference type="ARBA" id="ARBA00023136"/>
    </source>
</evidence>
<evidence type="ECO:0000256" key="2">
    <source>
        <dbReference type="ARBA" id="ARBA00022475"/>
    </source>
</evidence>
<keyword evidence="4 6" id="KW-1133">Transmembrane helix</keyword>
<feature type="transmembrane region" description="Helical" evidence="6">
    <location>
        <begin position="21"/>
        <end position="42"/>
    </location>
</feature>
<accession>A0A143PJ36</accession>
<sequence length="176" mass="18298">MPSARSSASSNVCTLLRRPPVAYGMAAILLLFMGQVALFTYLRPFLETVTKVDVSVLSLMLLAIGVAGLIGTSLIGPMLTSRLARVLVIIPLGMAALAVALIALGDGMWGTAAVLAAWRLVATPAPVAWGTWLTRTLPEDAEAGGGLMVATIQLAITLGASLGGLLFDLRGYRSTF</sequence>
<dbReference type="Gene3D" id="1.20.1250.20">
    <property type="entry name" value="MFS general substrate transporter like domains"/>
    <property type="match status" value="1"/>
</dbReference>
<keyword evidence="3 6" id="KW-0812">Transmembrane</keyword>
<keyword evidence="2" id="KW-1003">Cell membrane</keyword>
<evidence type="ECO:0000313" key="8">
    <source>
        <dbReference type="Proteomes" id="UP000076079"/>
    </source>
</evidence>
<dbReference type="Proteomes" id="UP000076079">
    <property type="component" value="Chromosome"/>
</dbReference>
<feature type="transmembrane region" description="Helical" evidence="6">
    <location>
        <begin position="146"/>
        <end position="167"/>
    </location>
</feature>
<evidence type="ECO:0000256" key="3">
    <source>
        <dbReference type="ARBA" id="ARBA00022692"/>
    </source>
</evidence>
<dbReference type="AlphaFoldDB" id="A0A143PJ36"/>
<evidence type="ECO:0000256" key="6">
    <source>
        <dbReference type="SAM" id="Phobius"/>
    </source>
</evidence>
<evidence type="ECO:0000256" key="4">
    <source>
        <dbReference type="ARBA" id="ARBA00022989"/>
    </source>
</evidence>
<dbReference type="InterPro" id="IPR050189">
    <property type="entry name" value="MFS_Efflux_Transporters"/>
</dbReference>
<evidence type="ECO:0000313" key="7">
    <source>
        <dbReference type="EMBL" id="AMY08521.1"/>
    </source>
</evidence>
<dbReference type="PATRIC" id="fig|1813736.3.peg.1798"/>
<reference evidence="8" key="2">
    <citation type="submission" date="2016-04" db="EMBL/GenBank/DDBJ databases">
        <title>First Complete Genome Sequence of a Subdivision 6 Acidobacterium.</title>
        <authorList>
            <person name="Huang S."/>
            <person name="Vieira S."/>
            <person name="Bunk B."/>
            <person name="Riedel T."/>
            <person name="Sproeer C."/>
            <person name="Overmann J."/>
        </authorList>
    </citation>
    <scope>NUCLEOTIDE SEQUENCE [LARGE SCALE GENOMIC DNA]</scope>
    <source>
        <strain evidence="8">DSM 100886 HEG_-6_39</strain>
    </source>
</reference>
<dbReference type="KEGG" id="abac:LuPra_01722"/>
<gene>
    <name evidence="7" type="primary">nepI</name>
    <name evidence="7" type="ORF">LuPra_01722</name>
</gene>
<proteinExistence type="predicted"/>
<dbReference type="GO" id="GO:0022857">
    <property type="term" value="F:transmembrane transporter activity"/>
    <property type="evidence" value="ECO:0007669"/>
    <property type="project" value="TreeGrafter"/>
</dbReference>
<feature type="transmembrane region" description="Helical" evidence="6">
    <location>
        <begin position="83"/>
        <end position="104"/>
    </location>
</feature>
<dbReference type="PANTHER" id="PTHR43124:SF5">
    <property type="entry name" value="PURINE RIBONUCLEOSIDE EFFLUX PUMP NEPI"/>
    <property type="match status" value="1"/>
</dbReference>
<protein>
    <submittedName>
        <fullName evidence="7">Purine ribonucleoside efflux pump NepI</fullName>
    </submittedName>
</protein>
<comment type="subcellular location">
    <subcellularLocation>
        <location evidence="1">Cell membrane</location>
        <topology evidence="1">Multi-pass membrane protein</topology>
    </subcellularLocation>
</comment>
<keyword evidence="8" id="KW-1185">Reference proteome</keyword>
<keyword evidence="5 6" id="KW-0472">Membrane</keyword>
<dbReference type="EMBL" id="CP015136">
    <property type="protein sequence ID" value="AMY08521.1"/>
    <property type="molecule type" value="Genomic_DNA"/>
</dbReference>
<dbReference type="STRING" id="1855912.LuPra_01722"/>
<dbReference type="GO" id="GO:0005886">
    <property type="term" value="C:plasma membrane"/>
    <property type="evidence" value="ECO:0007669"/>
    <property type="project" value="UniProtKB-SubCell"/>
</dbReference>
<feature type="transmembrane region" description="Helical" evidence="6">
    <location>
        <begin position="54"/>
        <end position="76"/>
    </location>
</feature>
<dbReference type="InterPro" id="IPR036259">
    <property type="entry name" value="MFS_trans_sf"/>
</dbReference>
<organism evidence="7 8">
    <name type="scientific">Luteitalea pratensis</name>
    <dbReference type="NCBI Taxonomy" id="1855912"/>
    <lineage>
        <taxon>Bacteria</taxon>
        <taxon>Pseudomonadati</taxon>
        <taxon>Acidobacteriota</taxon>
        <taxon>Vicinamibacteria</taxon>
        <taxon>Vicinamibacterales</taxon>
        <taxon>Vicinamibacteraceae</taxon>
        <taxon>Luteitalea</taxon>
    </lineage>
</organism>
<dbReference type="SUPFAM" id="SSF103473">
    <property type="entry name" value="MFS general substrate transporter"/>
    <property type="match status" value="1"/>
</dbReference>
<dbReference type="PANTHER" id="PTHR43124">
    <property type="entry name" value="PURINE EFFLUX PUMP PBUE"/>
    <property type="match status" value="1"/>
</dbReference>
<reference evidence="7 8" key="1">
    <citation type="journal article" date="2016" name="Genome Announc.">
        <title>First Complete Genome Sequence of a Subdivision 6 Acidobacterium Strain.</title>
        <authorList>
            <person name="Huang S."/>
            <person name="Vieira S."/>
            <person name="Bunk B."/>
            <person name="Riedel T."/>
            <person name="Sproer C."/>
            <person name="Overmann J."/>
        </authorList>
    </citation>
    <scope>NUCLEOTIDE SEQUENCE [LARGE SCALE GENOMIC DNA]</scope>
    <source>
        <strain evidence="8">DSM 100886 HEG_-6_39</strain>
    </source>
</reference>